<organism evidence="1 2">
    <name type="scientific">Steccherinum ochraceum</name>
    <dbReference type="NCBI Taxonomy" id="92696"/>
    <lineage>
        <taxon>Eukaryota</taxon>
        <taxon>Fungi</taxon>
        <taxon>Dikarya</taxon>
        <taxon>Basidiomycota</taxon>
        <taxon>Agaricomycotina</taxon>
        <taxon>Agaricomycetes</taxon>
        <taxon>Polyporales</taxon>
        <taxon>Steccherinaceae</taxon>
        <taxon>Steccherinum</taxon>
    </lineage>
</organism>
<evidence type="ECO:0000313" key="1">
    <source>
        <dbReference type="EMBL" id="TCD60233.1"/>
    </source>
</evidence>
<protein>
    <submittedName>
        <fullName evidence="1">Uncharacterized protein</fullName>
    </submittedName>
</protein>
<evidence type="ECO:0000313" key="2">
    <source>
        <dbReference type="Proteomes" id="UP000292702"/>
    </source>
</evidence>
<sequence>MKRFWTLAYVCSACPPTIVCSDRATGEEVNYTRSLDSSDEMSTEYAMRKDED</sequence>
<gene>
    <name evidence="1" type="ORF">EIP91_010521</name>
</gene>
<name>A0A4R0R338_9APHY</name>
<proteinExistence type="predicted"/>
<reference evidence="1 2" key="1">
    <citation type="submission" date="2018-11" db="EMBL/GenBank/DDBJ databases">
        <title>Genome assembly of Steccherinum ochraceum LE-BIN_3174, the white-rot fungus of the Steccherinaceae family (The Residual Polyporoid clade, Polyporales, Basidiomycota).</title>
        <authorList>
            <person name="Fedorova T.V."/>
            <person name="Glazunova O.A."/>
            <person name="Landesman E.O."/>
            <person name="Moiseenko K.V."/>
            <person name="Psurtseva N.V."/>
            <person name="Savinova O.S."/>
            <person name="Shakhova N.V."/>
            <person name="Tyazhelova T.V."/>
            <person name="Vasina D.V."/>
        </authorList>
    </citation>
    <scope>NUCLEOTIDE SEQUENCE [LARGE SCALE GENOMIC DNA]</scope>
    <source>
        <strain evidence="1 2">LE-BIN_3174</strain>
    </source>
</reference>
<comment type="caution">
    <text evidence="1">The sequence shown here is derived from an EMBL/GenBank/DDBJ whole genome shotgun (WGS) entry which is preliminary data.</text>
</comment>
<keyword evidence="2" id="KW-1185">Reference proteome</keyword>
<accession>A0A4R0R338</accession>
<dbReference type="Proteomes" id="UP000292702">
    <property type="component" value="Unassembled WGS sequence"/>
</dbReference>
<dbReference type="AlphaFoldDB" id="A0A4R0R338"/>
<dbReference type="EMBL" id="RWJN01000634">
    <property type="protein sequence ID" value="TCD60233.1"/>
    <property type="molecule type" value="Genomic_DNA"/>
</dbReference>